<reference evidence="11" key="1">
    <citation type="submission" date="2025-08" db="UniProtKB">
        <authorList>
            <consortium name="RefSeq"/>
        </authorList>
    </citation>
    <scope>IDENTIFICATION</scope>
    <source>
        <tissue evidence="11">Gonads</tissue>
    </source>
</reference>
<evidence type="ECO:0000313" key="10">
    <source>
        <dbReference type="Proteomes" id="UP000085678"/>
    </source>
</evidence>
<keyword evidence="3 6" id="KW-0245">EGF-like domain</keyword>
<evidence type="ECO:0000256" key="3">
    <source>
        <dbReference type="ARBA" id="ARBA00022536"/>
    </source>
</evidence>
<organism evidence="10 11">
    <name type="scientific">Lingula anatina</name>
    <name type="common">Brachiopod</name>
    <name type="synonym">Lingula unguis</name>
    <dbReference type="NCBI Taxonomy" id="7574"/>
    <lineage>
        <taxon>Eukaryota</taxon>
        <taxon>Metazoa</taxon>
        <taxon>Spiralia</taxon>
        <taxon>Lophotrochozoa</taxon>
        <taxon>Brachiopoda</taxon>
        <taxon>Linguliformea</taxon>
        <taxon>Lingulata</taxon>
        <taxon>Lingulida</taxon>
        <taxon>Linguloidea</taxon>
        <taxon>Lingulidae</taxon>
        <taxon>Lingula</taxon>
    </lineage>
</organism>
<dbReference type="AlphaFoldDB" id="A0A1S3IKR6"/>
<evidence type="ECO:0000256" key="8">
    <source>
        <dbReference type="SAM" id="SignalP"/>
    </source>
</evidence>
<keyword evidence="10" id="KW-1185">Reference proteome</keyword>
<accession>A0A1S3IKR6</accession>
<comment type="caution">
    <text evidence="6">Lacks conserved residue(s) required for the propagation of feature annotation.</text>
</comment>
<keyword evidence="4 8" id="KW-0732">Signal</keyword>
<gene>
    <name evidence="11" type="primary">LOC106164964</name>
</gene>
<dbReference type="PROSITE" id="PS50026">
    <property type="entry name" value="EGF_3"/>
    <property type="match status" value="1"/>
</dbReference>
<dbReference type="SMART" id="SM00181">
    <property type="entry name" value="EGF"/>
    <property type="match status" value="1"/>
</dbReference>
<protein>
    <submittedName>
        <fullName evidence="11">Uncharacterized protein LOC106164964</fullName>
    </submittedName>
</protein>
<feature type="region of interest" description="Disordered" evidence="7">
    <location>
        <begin position="192"/>
        <end position="223"/>
    </location>
</feature>
<evidence type="ECO:0000256" key="1">
    <source>
        <dbReference type="ARBA" id="ARBA00004613"/>
    </source>
</evidence>
<dbReference type="PANTHER" id="PTHR10740:SF14">
    <property type="entry name" value="EGF-LIKE DOMAIN-CONTAINING PROTEIN"/>
    <property type="match status" value="1"/>
</dbReference>
<dbReference type="SUPFAM" id="SSF57196">
    <property type="entry name" value="EGF/Laminin"/>
    <property type="match status" value="1"/>
</dbReference>
<dbReference type="Gene3D" id="2.10.25.10">
    <property type="entry name" value="Laminin"/>
    <property type="match status" value="1"/>
</dbReference>
<sequence>MKFYQISCELGIVLNLIVIVCATQSEFVNLSTLSFPDRKRHYEQFHRKYTKRGHWKNKPALKKMYCDVLEKYATLLQKLTGRDALHEMAGRQWEDSRRYRREVRNDIEYQVYGKVVHRKKPEVNPLGKFFSSLNSRTKRGLRSSGSTKKLTERIREIMELTHRLEHRDNSHDTVIDGSGDGEVGPTDIVISTTSTNRGTESAGSAENNNHSIQKVPRKKDNPHVSDCDESYRHYCFNGGTCFRVKALNQTSCSCPEGFTGNRCQEHINRSVLQVLEYGIFIGAAGIENLAIACGKPEYIFLRPDIRDKI</sequence>
<dbReference type="PROSITE" id="PS01186">
    <property type="entry name" value="EGF_2"/>
    <property type="match status" value="1"/>
</dbReference>
<feature type="disulfide bond" evidence="6">
    <location>
        <begin position="254"/>
        <end position="263"/>
    </location>
</feature>
<dbReference type="PANTHER" id="PTHR10740">
    <property type="entry name" value="TRANSFORMING GROWTH FACTOR ALPHA"/>
    <property type="match status" value="1"/>
</dbReference>
<dbReference type="GO" id="GO:0007173">
    <property type="term" value="P:epidermal growth factor receptor signaling pathway"/>
    <property type="evidence" value="ECO:0007669"/>
    <property type="project" value="TreeGrafter"/>
</dbReference>
<dbReference type="InterPro" id="IPR000742">
    <property type="entry name" value="EGF"/>
</dbReference>
<feature type="domain" description="EGF-like" evidence="9">
    <location>
        <begin position="223"/>
        <end position="264"/>
    </location>
</feature>
<feature type="signal peptide" evidence="8">
    <location>
        <begin position="1"/>
        <end position="22"/>
    </location>
</feature>
<evidence type="ECO:0000256" key="6">
    <source>
        <dbReference type="PROSITE-ProRule" id="PRU00076"/>
    </source>
</evidence>
<feature type="disulfide bond" evidence="6">
    <location>
        <begin position="235"/>
        <end position="252"/>
    </location>
</feature>
<keyword evidence="5 6" id="KW-1015">Disulfide bond</keyword>
<dbReference type="GO" id="GO:0005576">
    <property type="term" value="C:extracellular region"/>
    <property type="evidence" value="ECO:0007669"/>
    <property type="project" value="UniProtKB-SubCell"/>
</dbReference>
<dbReference type="PROSITE" id="PS00022">
    <property type="entry name" value="EGF_1"/>
    <property type="match status" value="1"/>
</dbReference>
<comment type="subcellular location">
    <subcellularLocation>
        <location evidence="1">Secreted</location>
    </subcellularLocation>
</comment>
<keyword evidence="2" id="KW-0964">Secreted</keyword>
<dbReference type="InParanoid" id="A0A1S3IKR6"/>
<evidence type="ECO:0000259" key="9">
    <source>
        <dbReference type="PROSITE" id="PS50026"/>
    </source>
</evidence>
<evidence type="ECO:0000256" key="5">
    <source>
        <dbReference type="ARBA" id="ARBA00023157"/>
    </source>
</evidence>
<evidence type="ECO:0000256" key="4">
    <source>
        <dbReference type="ARBA" id="ARBA00022729"/>
    </source>
</evidence>
<dbReference type="GeneID" id="106164964"/>
<dbReference type="KEGG" id="lak:106164964"/>
<feature type="chain" id="PRO_5010248143" evidence="8">
    <location>
        <begin position="23"/>
        <end position="309"/>
    </location>
</feature>
<dbReference type="Proteomes" id="UP000085678">
    <property type="component" value="Unplaced"/>
</dbReference>
<proteinExistence type="predicted"/>
<dbReference type="Pfam" id="PF00008">
    <property type="entry name" value="EGF"/>
    <property type="match status" value="1"/>
</dbReference>
<name>A0A1S3IKR6_LINAN</name>
<evidence type="ECO:0000256" key="2">
    <source>
        <dbReference type="ARBA" id="ARBA00022525"/>
    </source>
</evidence>
<evidence type="ECO:0000256" key="7">
    <source>
        <dbReference type="SAM" id="MobiDB-lite"/>
    </source>
</evidence>
<dbReference type="CDD" id="cd00054">
    <property type="entry name" value="EGF_CA"/>
    <property type="match status" value="1"/>
</dbReference>
<evidence type="ECO:0000313" key="11">
    <source>
        <dbReference type="RefSeq" id="XP_013398481.1"/>
    </source>
</evidence>
<feature type="compositionally biased region" description="Polar residues" evidence="7">
    <location>
        <begin position="192"/>
        <end position="212"/>
    </location>
</feature>
<dbReference type="GO" id="GO:0008284">
    <property type="term" value="P:positive regulation of cell population proliferation"/>
    <property type="evidence" value="ECO:0007669"/>
    <property type="project" value="TreeGrafter"/>
</dbReference>
<dbReference type="OrthoDB" id="6162427at2759"/>
<dbReference type="GO" id="GO:0045840">
    <property type="term" value="P:positive regulation of mitotic nuclear division"/>
    <property type="evidence" value="ECO:0007669"/>
    <property type="project" value="TreeGrafter"/>
</dbReference>
<dbReference type="RefSeq" id="XP_013398481.1">
    <property type="nucleotide sequence ID" value="XM_013543027.1"/>
</dbReference>